<dbReference type="Proteomes" id="UP000887577">
    <property type="component" value="Unplaced"/>
</dbReference>
<feature type="transmembrane region" description="Helical" evidence="12">
    <location>
        <begin position="102"/>
        <end position="121"/>
    </location>
</feature>
<evidence type="ECO:0000256" key="7">
    <source>
        <dbReference type="ARBA" id="ARBA00022949"/>
    </source>
</evidence>
<dbReference type="AlphaFoldDB" id="A0A914YW43"/>
<evidence type="ECO:0000256" key="1">
    <source>
        <dbReference type="ARBA" id="ARBA00004610"/>
    </source>
</evidence>
<dbReference type="WBParaSite" id="PSU_v2.g42.t1">
    <property type="protein sequence ID" value="PSU_v2.g42.t1"/>
    <property type="gene ID" value="PSU_v2.g42"/>
</dbReference>
<evidence type="ECO:0000256" key="5">
    <source>
        <dbReference type="ARBA" id="ARBA00022692"/>
    </source>
</evidence>
<evidence type="ECO:0000256" key="3">
    <source>
        <dbReference type="ARBA" id="ARBA00022448"/>
    </source>
</evidence>
<feature type="transmembrane region" description="Helical" evidence="12">
    <location>
        <begin position="275"/>
        <end position="299"/>
    </location>
</feature>
<dbReference type="InterPro" id="IPR000990">
    <property type="entry name" value="Innexin"/>
</dbReference>
<evidence type="ECO:0000256" key="8">
    <source>
        <dbReference type="ARBA" id="ARBA00022989"/>
    </source>
</evidence>
<evidence type="ECO:0000256" key="12">
    <source>
        <dbReference type="RuleBase" id="RU010713"/>
    </source>
</evidence>
<dbReference type="PROSITE" id="PS51013">
    <property type="entry name" value="PANNEXIN"/>
    <property type="match status" value="1"/>
</dbReference>
<keyword evidence="8 12" id="KW-1133">Transmembrane helix</keyword>
<evidence type="ECO:0000256" key="10">
    <source>
        <dbReference type="ARBA" id="ARBA00023136"/>
    </source>
</evidence>
<accession>A0A914YW43</accession>
<evidence type="ECO:0000256" key="6">
    <source>
        <dbReference type="ARBA" id="ARBA00022868"/>
    </source>
</evidence>
<comment type="caution">
    <text evidence="12">Lacks conserved residue(s) required for the propagation of feature annotation.</text>
</comment>
<sequence length="375" mass="44404">MDHFQKILTQLNKKDHDDDAIDRLNYSTTAKFLGVFAALIFAKQAVGNPLQCFIPAEYKLPWEKYIETYCFVENTYYVNSTLTQFPSHTADRRSYELKYYQWMPYIFVLEAFICFMPKLIFKLLYSFAEMRVTDVIQYAWAKVKDVKNKNKEGKTTEAVAVDAFISKQLVDFNVFQIRPTKVAFGWYLTAIYFGMKLSMLASITIQLLLLQFFIKAETPFWGFGLMSDLYFGRDWRVNGYFPRVTFCDLETRDLGQHRPHTIQCVLMLNMFIEKIYLFLWAWFLITFLVTVLNILYWCFRVFSRGKKLSMIDEALLQSGITDPNARDARDIEYFIRHNLRYDGIVLLRLIDSNFGYINMSNVCKQLWESFRKAQE</sequence>
<keyword evidence="6" id="KW-0303">Gap junction</keyword>
<keyword evidence="4" id="KW-1003">Cell membrane</keyword>
<dbReference type="PANTHER" id="PTHR11893">
    <property type="entry name" value="INNEXIN"/>
    <property type="match status" value="1"/>
</dbReference>
<dbReference type="PRINTS" id="PR01262">
    <property type="entry name" value="INNEXIN"/>
</dbReference>
<dbReference type="GO" id="GO:0005921">
    <property type="term" value="C:gap junction"/>
    <property type="evidence" value="ECO:0007669"/>
    <property type="project" value="UniProtKB-SubCell"/>
</dbReference>
<dbReference type="PANTHER" id="PTHR11893:SF6">
    <property type="entry name" value="INNEXIN-16"/>
    <property type="match status" value="1"/>
</dbReference>
<keyword evidence="13" id="KW-1185">Reference proteome</keyword>
<keyword evidence="9 12" id="KW-0406">Ion transport</keyword>
<keyword evidence="3 12" id="KW-0813">Transport</keyword>
<organism evidence="13 14">
    <name type="scientific">Panagrolaimus superbus</name>
    <dbReference type="NCBI Taxonomy" id="310955"/>
    <lineage>
        <taxon>Eukaryota</taxon>
        <taxon>Metazoa</taxon>
        <taxon>Ecdysozoa</taxon>
        <taxon>Nematoda</taxon>
        <taxon>Chromadorea</taxon>
        <taxon>Rhabditida</taxon>
        <taxon>Tylenchina</taxon>
        <taxon>Panagrolaimomorpha</taxon>
        <taxon>Panagrolaimoidea</taxon>
        <taxon>Panagrolaimidae</taxon>
        <taxon>Panagrolaimus</taxon>
    </lineage>
</organism>
<evidence type="ECO:0000256" key="9">
    <source>
        <dbReference type="ARBA" id="ARBA00023065"/>
    </source>
</evidence>
<proteinExistence type="inferred from homology"/>
<evidence type="ECO:0000256" key="11">
    <source>
        <dbReference type="ARBA" id="ARBA00023303"/>
    </source>
</evidence>
<dbReference type="Pfam" id="PF00876">
    <property type="entry name" value="Innexin"/>
    <property type="match status" value="1"/>
</dbReference>
<name>A0A914YW43_9BILA</name>
<dbReference type="GO" id="GO:0034220">
    <property type="term" value="P:monoatomic ion transmembrane transport"/>
    <property type="evidence" value="ECO:0007669"/>
    <property type="project" value="UniProtKB-KW"/>
</dbReference>
<reference evidence="14" key="1">
    <citation type="submission" date="2022-11" db="UniProtKB">
        <authorList>
            <consortium name="WormBaseParasite"/>
        </authorList>
    </citation>
    <scope>IDENTIFICATION</scope>
</reference>
<comment type="similarity">
    <text evidence="12">Belongs to the pannexin family.</text>
</comment>
<evidence type="ECO:0000256" key="2">
    <source>
        <dbReference type="ARBA" id="ARBA00004651"/>
    </source>
</evidence>
<comment type="function">
    <text evidence="12">Structural component of the gap junctions.</text>
</comment>
<comment type="subcellular location">
    <subcellularLocation>
        <location evidence="1">Cell junction</location>
        <location evidence="1">Gap junction</location>
    </subcellularLocation>
    <subcellularLocation>
        <location evidence="2 12">Cell membrane</location>
        <topology evidence="2 12">Multi-pass membrane protein</topology>
    </subcellularLocation>
</comment>
<keyword evidence="5 12" id="KW-0812">Transmembrane</keyword>
<feature type="transmembrane region" description="Helical" evidence="12">
    <location>
        <begin position="186"/>
        <end position="214"/>
    </location>
</feature>
<keyword evidence="7" id="KW-0965">Cell junction</keyword>
<gene>
    <name evidence="12" type="primary">inx</name>
</gene>
<keyword evidence="11 12" id="KW-0407">Ion channel</keyword>
<keyword evidence="10 12" id="KW-0472">Membrane</keyword>
<evidence type="ECO:0000313" key="14">
    <source>
        <dbReference type="WBParaSite" id="PSU_v2.g42.t1"/>
    </source>
</evidence>
<evidence type="ECO:0000256" key="4">
    <source>
        <dbReference type="ARBA" id="ARBA00022475"/>
    </source>
</evidence>
<protein>
    <recommendedName>
        <fullName evidence="12">Innexin</fullName>
    </recommendedName>
</protein>
<evidence type="ECO:0000313" key="13">
    <source>
        <dbReference type="Proteomes" id="UP000887577"/>
    </source>
</evidence>
<dbReference type="GO" id="GO:0005886">
    <property type="term" value="C:plasma membrane"/>
    <property type="evidence" value="ECO:0007669"/>
    <property type="project" value="UniProtKB-SubCell"/>
</dbReference>
<dbReference type="GO" id="GO:0005243">
    <property type="term" value="F:gap junction channel activity"/>
    <property type="evidence" value="ECO:0007669"/>
    <property type="project" value="TreeGrafter"/>
</dbReference>